<proteinExistence type="predicted"/>
<organism evidence="1 2">
    <name type="scientific">Araneus ventricosus</name>
    <name type="common">Orbweaver spider</name>
    <name type="synonym">Epeira ventricosa</name>
    <dbReference type="NCBI Taxonomy" id="182803"/>
    <lineage>
        <taxon>Eukaryota</taxon>
        <taxon>Metazoa</taxon>
        <taxon>Ecdysozoa</taxon>
        <taxon>Arthropoda</taxon>
        <taxon>Chelicerata</taxon>
        <taxon>Arachnida</taxon>
        <taxon>Araneae</taxon>
        <taxon>Araneomorphae</taxon>
        <taxon>Entelegynae</taxon>
        <taxon>Araneoidea</taxon>
        <taxon>Araneidae</taxon>
        <taxon>Araneus</taxon>
    </lineage>
</organism>
<gene>
    <name evidence="1" type="ORF">AVEN_239792_1</name>
</gene>
<evidence type="ECO:0000313" key="2">
    <source>
        <dbReference type="Proteomes" id="UP000499080"/>
    </source>
</evidence>
<comment type="caution">
    <text evidence="1">The sequence shown here is derived from an EMBL/GenBank/DDBJ whole genome shotgun (WGS) entry which is preliminary data.</text>
</comment>
<protein>
    <submittedName>
        <fullName evidence="1">Uncharacterized protein</fullName>
    </submittedName>
</protein>
<dbReference type="Proteomes" id="UP000499080">
    <property type="component" value="Unassembled WGS sequence"/>
</dbReference>
<name>A0A4Y2EU70_ARAVE</name>
<reference evidence="1 2" key="1">
    <citation type="journal article" date="2019" name="Sci. Rep.">
        <title>Orb-weaving spider Araneus ventricosus genome elucidates the spidroin gene catalogue.</title>
        <authorList>
            <person name="Kono N."/>
            <person name="Nakamura H."/>
            <person name="Ohtoshi R."/>
            <person name="Moran D.A.P."/>
            <person name="Shinohara A."/>
            <person name="Yoshida Y."/>
            <person name="Fujiwara M."/>
            <person name="Mori M."/>
            <person name="Tomita M."/>
            <person name="Arakawa K."/>
        </authorList>
    </citation>
    <scope>NUCLEOTIDE SEQUENCE [LARGE SCALE GENOMIC DNA]</scope>
</reference>
<keyword evidence="2" id="KW-1185">Reference proteome</keyword>
<sequence>MRAFHWSNRLVNHYKSLYRPRRYVPGWPSHWSRDVVLSCFVGTNVLPQKKRSEGTWFLFWRRMLLCGVSTGEVKNGGDLRKFGYQFGDFQFQFWDISKMLIICNRADF</sequence>
<dbReference type="EMBL" id="BGPR01000707">
    <property type="protein sequence ID" value="GBM32401.1"/>
    <property type="molecule type" value="Genomic_DNA"/>
</dbReference>
<evidence type="ECO:0000313" key="1">
    <source>
        <dbReference type="EMBL" id="GBM32401.1"/>
    </source>
</evidence>
<accession>A0A4Y2EU70</accession>
<dbReference type="AlphaFoldDB" id="A0A4Y2EU70"/>